<organism evidence="10 11">
    <name type="scientific">Triplophysa rosa</name>
    <name type="common">Cave loach</name>
    <dbReference type="NCBI Taxonomy" id="992332"/>
    <lineage>
        <taxon>Eukaryota</taxon>
        <taxon>Metazoa</taxon>
        <taxon>Chordata</taxon>
        <taxon>Craniata</taxon>
        <taxon>Vertebrata</taxon>
        <taxon>Euteleostomi</taxon>
        <taxon>Actinopterygii</taxon>
        <taxon>Neopterygii</taxon>
        <taxon>Teleostei</taxon>
        <taxon>Ostariophysi</taxon>
        <taxon>Cypriniformes</taxon>
        <taxon>Nemacheilidae</taxon>
        <taxon>Triplophysa</taxon>
    </lineage>
</organism>
<keyword evidence="11" id="KW-1185">Reference proteome</keyword>
<evidence type="ECO:0000256" key="1">
    <source>
        <dbReference type="ARBA" id="ARBA00004141"/>
    </source>
</evidence>
<evidence type="ECO:0000259" key="9">
    <source>
        <dbReference type="PROSITE" id="PS51225"/>
    </source>
</evidence>
<dbReference type="PANTHER" id="PTHR22776:SF4">
    <property type="entry name" value="PROTEOLIPID PROTEIN 2"/>
    <property type="match status" value="1"/>
</dbReference>
<keyword evidence="2 7" id="KW-0812">Transmembrane</keyword>
<dbReference type="InterPro" id="IPR008253">
    <property type="entry name" value="Marvel"/>
</dbReference>
<evidence type="ECO:0000256" key="7">
    <source>
        <dbReference type="PROSITE-ProRule" id="PRU00581"/>
    </source>
</evidence>
<keyword evidence="4 7" id="KW-0472">Membrane</keyword>
<evidence type="ECO:0000313" key="11">
    <source>
        <dbReference type="Proteomes" id="UP001059041"/>
    </source>
</evidence>
<comment type="function">
    <text evidence="5">May play a role in cell differentiation in the intestinal epithelium.</text>
</comment>
<evidence type="ECO:0000256" key="6">
    <source>
        <dbReference type="ARBA" id="ARBA00039459"/>
    </source>
</evidence>
<name>A0A9W7TKT5_TRIRA</name>
<dbReference type="PANTHER" id="PTHR22776">
    <property type="entry name" value="MARVEL-CONTAINING POTENTIAL LIPID RAFT-ASSOCIATED PROTEIN"/>
    <property type="match status" value="1"/>
</dbReference>
<dbReference type="EMBL" id="JAFHDT010000017">
    <property type="protein sequence ID" value="KAI7798216.1"/>
    <property type="molecule type" value="Genomic_DNA"/>
</dbReference>
<dbReference type="InterPro" id="IPR050578">
    <property type="entry name" value="MARVEL-CKLF_proteins"/>
</dbReference>
<feature type="transmembrane region" description="Helical" evidence="8">
    <location>
        <begin position="58"/>
        <end position="79"/>
    </location>
</feature>
<feature type="transmembrane region" description="Helical" evidence="8">
    <location>
        <begin position="84"/>
        <end position="106"/>
    </location>
</feature>
<dbReference type="GO" id="GO:0016020">
    <property type="term" value="C:membrane"/>
    <property type="evidence" value="ECO:0007669"/>
    <property type="project" value="UniProtKB-SubCell"/>
</dbReference>
<proteinExistence type="predicted"/>
<feature type="transmembrane region" description="Helical" evidence="8">
    <location>
        <begin position="112"/>
        <end position="133"/>
    </location>
</feature>
<feature type="domain" description="MARVEL" evidence="9">
    <location>
        <begin position="20"/>
        <end position="137"/>
    </location>
</feature>
<evidence type="ECO:0000256" key="2">
    <source>
        <dbReference type="ARBA" id="ARBA00022692"/>
    </source>
</evidence>
<evidence type="ECO:0000256" key="3">
    <source>
        <dbReference type="ARBA" id="ARBA00022989"/>
    </source>
</evidence>
<sequence length="153" mass="16901">MANANEVKQPLFSTEKITTFLRTSKGTILTAEMALCLLVIVCKASSIKCYLWSAVVELVWAVITFIVYALDLDLALIFFPWTDFFRAITGSLFLFITSLLCMTGSWTEPGLVAGNVFSLLAAVVFGYDTIVTIKDIKNLKQQGVDLGIVVTRF</sequence>
<accession>A0A9W7TKT5</accession>
<evidence type="ECO:0000256" key="8">
    <source>
        <dbReference type="SAM" id="Phobius"/>
    </source>
</evidence>
<keyword evidence="3 8" id="KW-1133">Transmembrane helix</keyword>
<evidence type="ECO:0000256" key="4">
    <source>
        <dbReference type="ARBA" id="ARBA00023136"/>
    </source>
</evidence>
<comment type="caution">
    <text evidence="10">The sequence shown here is derived from an EMBL/GenBank/DDBJ whole genome shotgun (WGS) entry which is preliminary data.</text>
</comment>
<protein>
    <recommendedName>
        <fullName evidence="6">Proteolipid protein 2</fullName>
    </recommendedName>
</protein>
<gene>
    <name evidence="10" type="ORF">IRJ41_021475</name>
</gene>
<dbReference type="AlphaFoldDB" id="A0A9W7TKT5"/>
<dbReference type="Proteomes" id="UP001059041">
    <property type="component" value="Linkage Group LG17"/>
</dbReference>
<dbReference type="PROSITE" id="PS51225">
    <property type="entry name" value="MARVEL"/>
    <property type="match status" value="1"/>
</dbReference>
<feature type="transmembrane region" description="Helical" evidence="8">
    <location>
        <begin position="26"/>
        <end position="46"/>
    </location>
</feature>
<evidence type="ECO:0000256" key="5">
    <source>
        <dbReference type="ARBA" id="ARBA00037152"/>
    </source>
</evidence>
<comment type="subcellular location">
    <subcellularLocation>
        <location evidence="1">Membrane</location>
        <topology evidence="1">Multi-pass membrane protein</topology>
    </subcellularLocation>
</comment>
<evidence type="ECO:0000313" key="10">
    <source>
        <dbReference type="EMBL" id="KAI7798216.1"/>
    </source>
</evidence>
<dbReference type="OrthoDB" id="9898022at2759"/>
<reference evidence="10" key="1">
    <citation type="submission" date="2021-02" db="EMBL/GenBank/DDBJ databases">
        <title>Comparative genomics reveals that relaxation of natural selection precedes convergent phenotypic evolution of cavefish.</title>
        <authorList>
            <person name="Peng Z."/>
        </authorList>
    </citation>
    <scope>NUCLEOTIDE SEQUENCE</scope>
    <source>
        <tissue evidence="10">Muscle</tissue>
    </source>
</reference>